<name>A0A432YIS2_9GAMM</name>
<reference evidence="2" key="1">
    <citation type="journal article" date="2018" name="Front. Microbiol.">
        <title>Genome-Based Analysis Reveals the Taxonomy and Diversity of the Family Idiomarinaceae.</title>
        <authorList>
            <person name="Liu Y."/>
            <person name="Lai Q."/>
            <person name="Shao Z."/>
        </authorList>
    </citation>
    <scope>NUCLEOTIDE SEQUENCE [LARGE SCALE GENOMIC DNA]</scope>
    <source>
        <strain evidence="2">PIM1</strain>
    </source>
</reference>
<evidence type="ECO:0000313" key="2">
    <source>
        <dbReference type="Proteomes" id="UP000288127"/>
    </source>
</evidence>
<dbReference type="EMBL" id="PIPZ01000001">
    <property type="protein sequence ID" value="RUO60765.1"/>
    <property type="molecule type" value="Genomic_DNA"/>
</dbReference>
<keyword evidence="2" id="KW-1185">Reference proteome</keyword>
<organism evidence="1 2">
    <name type="scientific">Pseudidiomarina marina</name>
    <dbReference type="NCBI Taxonomy" id="502366"/>
    <lineage>
        <taxon>Bacteria</taxon>
        <taxon>Pseudomonadati</taxon>
        <taxon>Pseudomonadota</taxon>
        <taxon>Gammaproteobacteria</taxon>
        <taxon>Alteromonadales</taxon>
        <taxon>Idiomarinaceae</taxon>
        <taxon>Pseudidiomarina</taxon>
    </lineage>
</organism>
<dbReference type="Proteomes" id="UP000288127">
    <property type="component" value="Unassembled WGS sequence"/>
</dbReference>
<protein>
    <submittedName>
        <fullName evidence="1">Uncharacterized protein</fullName>
    </submittedName>
</protein>
<dbReference type="AlphaFoldDB" id="A0A432YIS2"/>
<proteinExistence type="predicted"/>
<sequence length="76" mass="8807">MNNLSITGYSLFVIRYSLFVIRYSLKIRLKPKNASSLQQKKFRNKIVVEVPNSEADEERSARTTKHAFALVFSNNQ</sequence>
<gene>
    <name evidence="1" type="ORF">CWI76_00300</name>
</gene>
<evidence type="ECO:0000313" key="1">
    <source>
        <dbReference type="EMBL" id="RUO60765.1"/>
    </source>
</evidence>
<accession>A0A432YIS2</accession>
<comment type="caution">
    <text evidence="1">The sequence shown here is derived from an EMBL/GenBank/DDBJ whole genome shotgun (WGS) entry which is preliminary data.</text>
</comment>